<organism evidence="2 3">
    <name type="scientific">Kibdelosporangium aridum</name>
    <dbReference type="NCBI Taxonomy" id="2030"/>
    <lineage>
        <taxon>Bacteria</taxon>
        <taxon>Bacillati</taxon>
        <taxon>Actinomycetota</taxon>
        <taxon>Actinomycetes</taxon>
        <taxon>Pseudonocardiales</taxon>
        <taxon>Pseudonocardiaceae</taxon>
        <taxon>Kibdelosporangium</taxon>
    </lineage>
</organism>
<reference evidence="2 3" key="1">
    <citation type="submission" date="2017-04" db="EMBL/GenBank/DDBJ databases">
        <authorList>
            <person name="Afonso C.L."/>
            <person name="Miller P.J."/>
            <person name="Scott M.A."/>
            <person name="Spackman E."/>
            <person name="Goraichik I."/>
            <person name="Dimitrov K.M."/>
            <person name="Suarez D.L."/>
            <person name="Swayne D.E."/>
        </authorList>
    </citation>
    <scope>NUCLEOTIDE SEQUENCE [LARGE SCALE GENOMIC DNA]</scope>
    <source>
        <strain evidence="2 3">DSM 43828</strain>
    </source>
</reference>
<dbReference type="InterPro" id="IPR016181">
    <property type="entry name" value="Acyl_CoA_acyltransferase"/>
</dbReference>
<dbReference type="GO" id="GO:0016747">
    <property type="term" value="F:acyltransferase activity, transferring groups other than amino-acyl groups"/>
    <property type="evidence" value="ECO:0007669"/>
    <property type="project" value="InterPro"/>
</dbReference>
<dbReference type="SUPFAM" id="SSF55729">
    <property type="entry name" value="Acyl-CoA N-acyltransferases (Nat)"/>
    <property type="match status" value="1"/>
</dbReference>
<feature type="domain" description="N-acetyltransferase" evidence="1">
    <location>
        <begin position="142"/>
        <end position="304"/>
    </location>
</feature>
<evidence type="ECO:0000313" key="3">
    <source>
        <dbReference type="Proteomes" id="UP000192674"/>
    </source>
</evidence>
<accession>A0A1W2EBS5</accession>
<dbReference type="RefSeq" id="WP_235038740.1">
    <property type="nucleotide sequence ID" value="NZ_FWXV01000003.1"/>
</dbReference>
<dbReference type="CDD" id="cd04301">
    <property type="entry name" value="NAT_SF"/>
    <property type="match status" value="1"/>
</dbReference>
<dbReference type="AlphaFoldDB" id="A0A1W2EBS5"/>
<gene>
    <name evidence="2" type="ORF">SAMN05661093_04139</name>
</gene>
<dbReference type="Gene3D" id="3.40.630.30">
    <property type="match status" value="1"/>
</dbReference>
<dbReference type="InterPro" id="IPR000182">
    <property type="entry name" value="GNAT_dom"/>
</dbReference>
<keyword evidence="2" id="KW-0808">Transferase</keyword>
<protein>
    <submittedName>
        <fullName evidence="2">Acetyltransferase (GNAT) family protein</fullName>
    </submittedName>
</protein>
<dbReference type="EMBL" id="FWXV01000003">
    <property type="protein sequence ID" value="SMD06786.1"/>
    <property type="molecule type" value="Genomic_DNA"/>
</dbReference>
<dbReference type="PROSITE" id="PS51186">
    <property type="entry name" value="GNAT"/>
    <property type="match status" value="1"/>
</dbReference>
<dbReference type="Proteomes" id="UP000192674">
    <property type="component" value="Unassembled WGS sequence"/>
</dbReference>
<keyword evidence="3" id="KW-1185">Reference proteome</keyword>
<sequence>MRFTDGALDTQSAWFARLDPMLPAAVRPPDGNVISAALPDGTRVAGVLVQTRLAPDAMATLWSALEVWELHPMLGEHGMPQLLDQWRRTMARRPTGPDSSCLVTWPSRDVGAARAFLDHGLVPLSTLAIRTGAPILPSPGTLQVRRATLRDIDTILPLAMAELEYSAMVGSTVLRPGAAQVKRAALTRHLDQNDPVWIGERDGIAVALAECWFNESVGGSWSETRVRHGLWGYINSFSVAPSFRGAGIGREMISVVHRELAAAGTIGSFLYFNPPNPLSTVFWARQGYRPLWTIWEVRPASALR</sequence>
<proteinExistence type="predicted"/>
<evidence type="ECO:0000313" key="2">
    <source>
        <dbReference type="EMBL" id="SMD06786.1"/>
    </source>
</evidence>
<name>A0A1W2EBS5_KIBAR</name>
<dbReference type="Pfam" id="PF00583">
    <property type="entry name" value="Acetyltransf_1"/>
    <property type="match status" value="1"/>
</dbReference>
<evidence type="ECO:0000259" key="1">
    <source>
        <dbReference type="PROSITE" id="PS51186"/>
    </source>
</evidence>